<organism evidence="2 3">
    <name type="scientific">Eimeria acervulina</name>
    <name type="common">Coccidian parasite</name>
    <dbReference type="NCBI Taxonomy" id="5801"/>
    <lineage>
        <taxon>Eukaryota</taxon>
        <taxon>Sar</taxon>
        <taxon>Alveolata</taxon>
        <taxon>Apicomplexa</taxon>
        <taxon>Conoidasida</taxon>
        <taxon>Coccidia</taxon>
        <taxon>Eucoccidiorida</taxon>
        <taxon>Eimeriorina</taxon>
        <taxon>Eimeriidae</taxon>
        <taxon>Eimeria</taxon>
    </lineage>
</organism>
<evidence type="ECO:0000256" key="1">
    <source>
        <dbReference type="SAM" id="MobiDB-lite"/>
    </source>
</evidence>
<dbReference type="GeneID" id="25269408"/>
<sequence length="280" mass="29425">MELASHVLPLQAPYDHRADLLLAAGPFAALFSLPPSFGCLDVCGRKCFICTLLSAAFSCRPFSSVLFACALATSKPSEKQTPKQQRKLRLQQQPVTALPHADFPALEAAASAAAPTADTTAAYQRERPEQQQPPEAGMDEGSQDTNCSWPANETTALLHDFVRHNRSNSSSSSKGKYLECVTEGLKVQSGVFQQFEVHVALPIPRASSSASLRVATSRCNGINASRMKAATAGKPAAENADAPAKTAAVHAAATAAAAAARKCSSRNVEEISANLADGCS</sequence>
<accession>U6GN63</accession>
<dbReference type="Proteomes" id="UP000018050">
    <property type="component" value="Unassembled WGS sequence"/>
</dbReference>
<dbReference type="EMBL" id="HG671130">
    <property type="protein sequence ID" value="CDI80034.1"/>
    <property type="molecule type" value="Genomic_DNA"/>
</dbReference>
<name>U6GN63_EIMAC</name>
<dbReference type="VEuPathDB" id="ToxoDB:EAH_00013380"/>
<reference evidence="2" key="2">
    <citation type="submission" date="2013-10" db="EMBL/GenBank/DDBJ databases">
        <authorList>
            <person name="Aslett M."/>
        </authorList>
    </citation>
    <scope>NUCLEOTIDE SEQUENCE [LARGE SCALE GENOMIC DNA]</scope>
    <source>
        <strain evidence="2">Houghton</strain>
    </source>
</reference>
<protein>
    <submittedName>
        <fullName evidence="2">Uncharacterized protein</fullName>
    </submittedName>
</protein>
<evidence type="ECO:0000313" key="3">
    <source>
        <dbReference type="Proteomes" id="UP000018050"/>
    </source>
</evidence>
<dbReference type="RefSeq" id="XP_013249944.1">
    <property type="nucleotide sequence ID" value="XM_013394490.1"/>
</dbReference>
<keyword evidence="3" id="KW-1185">Reference proteome</keyword>
<proteinExistence type="predicted"/>
<reference evidence="2" key="1">
    <citation type="submission" date="2013-10" db="EMBL/GenBank/DDBJ databases">
        <title>Genomic analysis of the causative agents of coccidiosis in chickens.</title>
        <authorList>
            <person name="Reid A.J."/>
            <person name="Blake D."/>
            <person name="Billington K."/>
            <person name="Browne H."/>
            <person name="Dunn M."/>
            <person name="Hung S."/>
            <person name="Kawahara F."/>
            <person name="Miranda-Saavedra D."/>
            <person name="Mourier T."/>
            <person name="Nagra H."/>
            <person name="Otto T.D."/>
            <person name="Rawlings N."/>
            <person name="Sanchez A."/>
            <person name="Sanders M."/>
            <person name="Subramaniam C."/>
            <person name="Tay Y."/>
            <person name="Dear P."/>
            <person name="Doerig C."/>
            <person name="Gruber A."/>
            <person name="Parkinson J."/>
            <person name="Shirley M."/>
            <person name="Wan K.L."/>
            <person name="Berriman M."/>
            <person name="Tomley F."/>
            <person name="Pain A."/>
        </authorList>
    </citation>
    <scope>NUCLEOTIDE SEQUENCE [LARGE SCALE GENOMIC DNA]</scope>
    <source>
        <strain evidence="2">Houghton</strain>
    </source>
</reference>
<feature type="region of interest" description="Disordered" evidence="1">
    <location>
        <begin position="116"/>
        <end position="150"/>
    </location>
</feature>
<gene>
    <name evidence="2" type="ORF">EAH_00013380</name>
</gene>
<evidence type="ECO:0000313" key="2">
    <source>
        <dbReference type="EMBL" id="CDI80034.1"/>
    </source>
</evidence>
<dbReference type="AlphaFoldDB" id="U6GN63"/>